<dbReference type="Pfam" id="PF13561">
    <property type="entry name" value="adh_short_C2"/>
    <property type="match status" value="1"/>
</dbReference>
<dbReference type="InterPro" id="IPR002347">
    <property type="entry name" value="SDR_fam"/>
</dbReference>
<reference evidence="2" key="1">
    <citation type="submission" date="2020-05" db="EMBL/GenBank/DDBJ databases">
        <authorList>
            <person name="Chiriac C."/>
            <person name="Salcher M."/>
            <person name="Ghai R."/>
            <person name="Kavagutti S V."/>
        </authorList>
    </citation>
    <scope>NUCLEOTIDE SEQUENCE</scope>
</reference>
<dbReference type="AlphaFoldDB" id="A0A6J7J2S5"/>
<dbReference type="PANTHER" id="PTHR42879">
    <property type="entry name" value="3-OXOACYL-(ACYL-CARRIER-PROTEIN) REDUCTASE"/>
    <property type="match status" value="1"/>
</dbReference>
<proteinExistence type="inferred from homology"/>
<dbReference type="InterPro" id="IPR050259">
    <property type="entry name" value="SDR"/>
</dbReference>
<dbReference type="InterPro" id="IPR036291">
    <property type="entry name" value="NAD(P)-bd_dom_sf"/>
</dbReference>
<dbReference type="EMBL" id="CAFBMK010000210">
    <property type="protein sequence ID" value="CAB4937171.1"/>
    <property type="molecule type" value="Genomic_DNA"/>
</dbReference>
<organism evidence="2">
    <name type="scientific">freshwater metagenome</name>
    <dbReference type="NCBI Taxonomy" id="449393"/>
    <lineage>
        <taxon>unclassified sequences</taxon>
        <taxon>metagenomes</taxon>
        <taxon>ecological metagenomes</taxon>
    </lineage>
</organism>
<comment type="similarity">
    <text evidence="1">Belongs to the short-chain dehydrogenases/reductases (SDR) family.</text>
</comment>
<evidence type="ECO:0000256" key="1">
    <source>
        <dbReference type="ARBA" id="ARBA00006484"/>
    </source>
</evidence>
<protein>
    <submittedName>
        <fullName evidence="2">Unannotated protein</fullName>
    </submittedName>
</protein>
<dbReference type="SUPFAM" id="SSF51735">
    <property type="entry name" value="NAD(P)-binding Rossmann-fold domains"/>
    <property type="match status" value="1"/>
</dbReference>
<evidence type="ECO:0000313" key="2">
    <source>
        <dbReference type="EMBL" id="CAB4937171.1"/>
    </source>
</evidence>
<dbReference type="PANTHER" id="PTHR42879:SF6">
    <property type="entry name" value="NADPH-DEPENDENT REDUCTASE BACG"/>
    <property type="match status" value="1"/>
</dbReference>
<gene>
    <name evidence="2" type="ORF">UFOPK3564_02712</name>
</gene>
<dbReference type="PRINTS" id="PR00081">
    <property type="entry name" value="GDHRDH"/>
</dbReference>
<dbReference type="Gene3D" id="3.40.50.720">
    <property type="entry name" value="NAD(P)-binding Rossmann-like Domain"/>
    <property type="match status" value="1"/>
</dbReference>
<name>A0A6J7J2S5_9ZZZZ</name>
<sequence length="263" mass="26739">MSDGTTPRRAWVMGASRGLGRAVAERLLGQGLAVTISARPGERLDAAHAALSELGEVDVLPMDLSEPLVVTRGLEELAARHGSVPDVVIFNGGGPPPGPVARLGVEGLDGAYASMLRPAYELLAGIDAPMRERGSGVVVFLTSSGVLEPIPNLVASNAMRSAVTALAKTAAAELAGDGVRVLCVAPGRIATDRVGELDAAAAKRLDSTVDDVAAKSRASIPAGRYGTPEEFSAVVGFLCSPDASYMTGTTVLVDGGKIGGLLS</sequence>
<accession>A0A6J7J2S5</accession>